<gene>
    <name evidence="1" type="ORF">GACE_2280</name>
</gene>
<dbReference type="eggNOG" id="ENOG502N5C1">
    <property type="taxonomic scope" value="Archaea"/>
</dbReference>
<dbReference type="STRING" id="565033.GACE_2280"/>
<protein>
    <submittedName>
        <fullName evidence="1">Uncharacterized protein</fullName>
    </submittedName>
</protein>
<dbReference type="EMBL" id="CP009552">
    <property type="protein sequence ID" value="AIY89930.1"/>
    <property type="molecule type" value="Genomic_DNA"/>
</dbReference>
<evidence type="ECO:0000313" key="1">
    <source>
        <dbReference type="EMBL" id="AIY89930.1"/>
    </source>
</evidence>
<dbReference type="KEGG" id="gac:GACE_2280"/>
<dbReference type="AlphaFoldDB" id="A0A0A7GCY0"/>
<evidence type="ECO:0000313" key="2">
    <source>
        <dbReference type="Proteomes" id="UP000030624"/>
    </source>
</evidence>
<dbReference type="GeneID" id="85731471"/>
<dbReference type="Proteomes" id="UP000030624">
    <property type="component" value="Chromosome"/>
</dbReference>
<accession>A0A0A7GCY0</accession>
<sequence length="40" mass="4454">MIPPNFKPANCCAACTYFKGSYCVKHSYPTTGVMVCDEFE</sequence>
<organism evidence="1 2">
    <name type="scientific">Geoglobus acetivorans</name>
    <dbReference type="NCBI Taxonomy" id="565033"/>
    <lineage>
        <taxon>Archaea</taxon>
        <taxon>Methanobacteriati</taxon>
        <taxon>Methanobacteriota</taxon>
        <taxon>Archaeoglobi</taxon>
        <taxon>Archaeoglobales</taxon>
        <taxon>Archaeoglobaceae</taxon>
        <taxon>Geoglobus</taxon>
    </lineage>
</organism>
<proteinExistence type="predicted"/>
<dbReference type="RefSeq" id="WP_318249297.1">
    <property type="nucleotide sequence ID" value="NZ_CP009552.1"/>
</dbReference>
<reference evidence="1 2" key="1">
    <citation type="journal article" date="2015" name="Appl. Environ. Microbiol.">
        <title>The Geoglobus acetivorans genome: Fe(III) reduction, acetate utilization, autotrophic growth, and degradation of aromatic compounds in a hyperthermophilic archaeon.</title>
        <authorList>
            <person name="Mardanov A.V."/>
            <person name="Slododkina G.B."/>
            <person name="Slobodkin A.I."/>
            <person name="Beletsky A.V."/>
            <person name="Gavrilov S.N."/>
            <person name="Kublanov I.V."/>
            <person name="Bonch-Osmolovskaya E.A."/>
            <person name="Skryabin K.G."/>
            <person name="Ravin N.V."/>
        </authorList>
    </citation>
    <scope>NUCLEOTIDE SEQUENCE [LARGE SCALE GENOMIC DNA]</scope>
    <source>
        <strain evidence="1 2">SBH6</strain>
    </source>
</reference>
<dbReference type="HOGENOM" id="CLU_3282703_0_0_2"/>
<name>A0A0A7GCY0_GEOAI</name>